<dbReference type="InterPro" id="IPR013087">
    <property type="entry name" value="Znf_C2H2_type"/>
</dbReference>
<accession>A0A2J7QDR3</accession>
<dbReference type="GO" id="GO:0005634">
    <property type="term" value="C:nucleus"/>
    <property type="evidence" value="ECO:0007669"/>
    <property type="project" value="UniProtKB-SubCell"/>
</dbReference>
<keyword evidence="6" id="KW-0862">Zinc</keyword>
<dbReference type="Gene3D" id="3.30.160.60">
    <property type="entry name" value="Classic Zinc Finger"/>
    <property type="match status" value="7"/>
</dbReference>
<keyword evidence="10" id="KW-0539">Nucleus</keyword>
<evidence type="ECO:0000256" key="11">
    <source>
        <dbReference type="PROSITE-ProRule" id="PRU00042"/>
    </source>
</evidence>
<evidence type="ECO:0000256" key="4">
    <source>
        <dbReference type="ARBA" id="ARBA00022737"/>
    </source>
</evidence>
<dbReference type="PROSITE" id="PS00028">
    <property type="entry name" value="ZINC_FINGER_C2H2_1"/>
    <property type="match status" value="3"/>
</dbReference>
<sequence length="614" mass="69188">ASTEVSSKEAEGGDCSYITCSQCSYQTDSRAELLFHEVLHGDPITDPSVTEDASRETTTVQSQKVARYQCPLCTRVFRKAALRCHLRTHTQERPFVCSICYRGFGHRSSMITHVKQEHRGEAGYVCDVCPFTSANRASLERHRLIHTERKKPFLCAVCGARFFLKNALQQHMKVHTGKDFKCHHEGCIFACRSQAELRNHQQVHSDQRPYQCDTCSYSAKTKPQLLRHHTVHLMQKPHQCPHCPFAARMASHLRRHLRLHTGAKPYRCPYCPYACNILENLRKHVLSTSKHPGKHLYECRFCGPEDRFKSNLAREFRAHLVTTHPNHFGSALLAASYVAGLYDADEDPKFVEKPIQLQPRWKRTKAAAATEDERFHKIREESQDNRNEPQDLSVQEETSVTAGLEITKETKAGTEASVSIPNSKSNQEQSQEDSEELLSMVVVSDPSDDVIYIQLPPDSDGGAMERYCESILFPTEGDAFLSVENFNKRQCSGGDTTTSSNNIGCETAVMLPVGEEVERTEKVTDDGNTSLIKGIPPEQCPEGESEMDEMTVITVPSGDAGEYLRLPQHETDAGQGLEEPNGYQKVVTQSLEDAARKEINTAQQQQQRYLVIFK</sequence>
<evidence type="ECO:0000256" key="7">
    <source>
        <dbReference type="ARBA" id="ARBA00023015"/>
    </source>
</evidence>
<keyword evidence="9" id="KW-0804">Transcription</keyword>
<keyword evidence="15" id="KW-1185">Reference proteome</keyword>
<keyword evidence="3" id="KW-0479">Metal-binding</keyword>
<dbReference type="GO" id="GO:0008270">
    <property type="term" value="F:zinc ion binding"/>
    <property type="evidence" value="ECO:0007669"/>
    <property type="project" value="UniProtKB-KW"/>
</dbReference>
<dbReference type="InterPro" id="IPR036236">
    <property type="entry name" value="Znf_C2H2_sf"/>
</dbReference>
<name>A0A2J7QDR3_9NEOP</name>
<evidence type="ECO:0000256" key="3">
    <source>
        <dbReference type="ARBA" id="ARBA00022723"/>
    </source>
</evidence>
<evidence type="ECO:0000256" key="10">
    <source>
        <dbReference type="ARBA" id="ARBA00023242"/>
    </source>
</evidence>
<dbReference type="PANTHER" id="PTHR24379:SF121">
    <property type="entry name" value="C2H2-TYPE DOMAIN-CONTAINING PROTEIN"/>
    <property type="match status" value="1"/>
</dbReference>
<evidence type="ECO:0000313" key="14">
    <source>
        <dbReference type="EMBL" id="PNF26717.1"/>
    </source>
</evidence>
<dbReference type="PANTHER" id="PTHR24379">
    <property type="entry name" value="KRAB AND ZINC FINGER DOMAIN-CONTAINING"/>
    <property type="match status" value="1"/>
</dbReference>
<feature type="domain" description="C2H2-type" evidence="13">
    <location>
        <begin position="124"/>
        <end position="151"/>
    </location>
</feature>
<feature type="domain" description="C2H2-type" evidence="13">
    <location>
        <begin position="68"/>
        <end position="94"/>
    </location>
</feature>
<dbReference type="Proteomes" id="UP000235965">
    <property type="component" value="Unassembled WGS sequence"/>
</dbReference>
<feature type="compositionally biased region" description="Polar residues" evidence="12">
    <location>
        <begin position="390"/>
        <end position="401"/>
    </location>
</feature>
<dbReference type="GO" id="GO:0003690">
    <property type="term" value="F:double-stranded DNA binding"/>
    <property type="evidence" value="ECO:0007669"/>
    <property type="project" value="UniProtKB-ARBA"/>
</dbReference>
<keyword evidence="7" id="KW-0805">Transcription regulation</keyword>
<evidence type="ECO:0000256" key="5">
    <source>
        <dbReference type="ARBA" id="ARBA00022771"/>
    </source>
</evidence>
<comment type="caution">
    <text evidence="14">The sequence shown here is derived from an EMBL/GenBank/DDBJ whole genome shotgun (WGS) entry which is preliminary data.</text>
</comment>
<feature type="domain" description="C2H2-type" evidence="13">
    <location>
        <begin position="180"/>
        <end position="209"/>
    </location>
</feature>
<comment type="similarity">
    <text evidence="2">Belongs to the krueppel C2H2-type zinc-finger protein family.</text>
</comment>
<feature type="region of interest" description="Disordered" evidence="12">
    <location>
        <begin position="378"/>
        <end position="434"/>
    </location>
</feature>
<dbReference type="EMBL" id="NEVH01015817">
    <property type="protein sequence ID" value="PNF26717.1"/>
    <property type="molecule type" value="Genomic_DNA"/>
</dbReference>
<feature type="domain" description="C2H2-type" evidence="13">
    <location>
        <begin position="153"/>
        <end position="180"/>
    </location>
</feature>
<dbReference type="OrthoDB" id="7788172at2759"/>
<proteinExistence type="inferred from homology"/>
<evidence type="ECO:0000259" key="13">
    <source>
        <dbReference type="PROSITE" id="PS50157"/>
    </source>
</evidence>
<keyword evidence="5 11" id="KW-0863">Zinc-finger</keyword>
<dbReference type="FunFam" id="3.30.160.60:FF:001370">
    <property type="entry name" value="Zinc finger protein"/>
    <property type="match status" value="1"/>
</dbReference>
<feature type="domain" description="C2H2-type" evidence="13">
    <location>
        <begin position="210"/>
        <end position="237"/>
    </location>
</feature>
<evidence type="ECO:0000256" key="6">
    <source>
        <dbReference type="ARBA" id="ARBA00022833"/>
    </source>
</evidence>
<evidence type="ECO:0000256" key="12">
    <source>
        <dbReference type="SAM" id="MobiDB-lite"/>
    </source>
</evidence>
<feature type="domain" description="C2H2-type" evidence="13">
    <location>
        <begin position="238"/>
        <end position="265"/>
    </location>
</feature>
<dbReference type="SUPFAM" id="SSF57667">
    <property type="entry name" value="beta-beta-alpha zinc fingers"/>
    <property type="match status" value="4"/>
</dbReference>
<dbReference type="PROSITE" id="PS50157">
    <property type="entry name" value="ZINC_FINGER_C2H2_2"/>
    <property type="match status" value="7"/>
</dbReference>
<organism evidence="14 15">
    <name type="scientific">Cryptotermes secundus</name>
    <dbReference type="NCBI Taxonomy" id="105785"/>
    <lineage>
        <taxon>Eukaryota</taxon>
        <taxon>Metazoa</taxon>
        <taxon>Ecdysozoa</taxon>
        <taxon>Arthropoda</taxon>
        <taxon>Hexapoda</taxon>
        <taxon>Insecta</taxon>
        <taxon>Pterygota</taxon>
        <taxon>Neoptera</taxon>
        <taxon>Polyneoptera</taxon>
        <taxon>Dictyoptera</taxon>
        <taxon>Blattodea</taxon>
        <taxon>Blattoidea</taxon>
        <taxon>Termitoidae</taxon>
        <taxon>Kalotermitidae</taxon>
        <taxon>Cryptotermitinae</taxon>
        <taxon>Cryptotermes</taxon>
    </lineage>
</organism>
<dbReference type="FunFam" id="3.30.160.60:FF:000145">
    <property type="entry name" value="Zinc finger protein 574"/>
    <property type="match status" value="1"/>
</dbReference>
<reference evidence="14 15" key="1">
    <citation type="submission" date="2017-12" db="EMBL/GenBank/DDBJ databases">
        <title>Hemimetabolous genomes reveal molecular basis of termite eusociality.</title>
        <authorList>
            <person name="Harrison M.C."/>
            <person name="Jongepier E."/>
            <person name="Robertson H.M."/>
            <person name="Arning N."/>
            <person name="Bitard-Feildel T."/>
            <person name="Chao H."/>
            <person name="Childers C.P."/>
            <person name="Dinh H."/>
            <person name="Doddapaneni H."/>
            <person name="Dugan S."/>
            <person name="Gowin J."/>
            <person name="Greiner C."/>
            <person name="Han Y."/>
            <person name="Hu H."/>
            <person name="Hughes D.S.T."/>
            <person name="Huylmans A.-K."/>
            <person name="Kemena C."/>
            <person name="Kremer L.P.M."/>
            <person name="Lee S.L."/>
            <person name="Lopez-Ezquerra A."/>
            <person name="Mallet L."/>
            <person name="Monroy-Kuhn J.M."/>
            <person name="Moser A."/>
            <person name="Murali S.C."/>
            <person name="Muzny D.M."/>
            <person name="Otani S."/>
            <person name="Piulachs M.-D."/>
            <person name="Poelchau M."/>
            <person name="Qu J."/>
            <person name="Schaub F."/>
            <person name="Wada-Katsumata A."/>
            <person name="Worley K.C."/>
            <person name="Xie Q."/>
            <person name="Ylla G."/>
            <person name="Poulsen M."/>
            <person name="Gibbs R.A."/>
            <person name="Schal C."/>
            <person name="Richards S."/>
            <person name="Belles X."/>
            <person name="Korb J."/>
            <person name="Bornberg-Bauer E."/>
        </authorList>
    </citation>
    <scope>NUCLEOTIDE SEQUENCE [LARGE SCALE GENOMIC DNA]</scope>
    <source>
        <tissue evidence="14">Whole body</tissue>
    </source>
</reference>
<dbReference type="STRING" id="105785.A0A2J7QDR3"/>
<comment type="subcellular location">
    <subcellularLocation>
        <location evidence="1">Nucleus</location>
    </subcellularLocation>
</comment>
<evidence type="ECO:0000256" key="9">
    <source>
        <dbReference type="ARBA" id="ARBA00023163"/>
    </source>
</evidence>
<evidence type="ECO:0000313" key="15">
    <source>
        <dbReference type="Proteomes" id="UP000235965"/>
    </source>
</evidence>
<feature type="compositionally biased region" description="Basic and acidic residues" evidence="12">
    <location>
        <begin position="378"/>
        <end position="389"/>
    </location>
</feature>
<evidence type="ECO:0000256" key="1">
    <source>
        <dbReference type="ARBA" id="ARBA00004123"/>
    </source>
</evidence>
<dbReference type="InParanoid" id="A0A2J7QDR3"/>
<keyword evidence="8" id="KW-0238">DNA-binding</keyword>
<keyword evidence="4" id="KW-0677">Repeat</keyword>
<feature type="domain" description="C2H2-type" evidence="13">
    <location>
        <begin position="95"/>
        <end position="123"/>
    </location>
</feature>
<dbReference type="AlphaFoldDB" id="A0A2J7QDR3"/>
<dbReference type="SMART" id="SM00355">
    <property type="entry name" value="ZnF_C2H2"/>
    <property type="match status" value="10"/>
</dbReference>
<gene>
    <name evidence="14" type="ORF">B7P43_G03380</name>
</gene>
<evidence type="ECO:0000256" key="8">
    <source>
        <dbReference type="ARBA" id="ARBA00023125"/>
    </source>
</evidence>
<feature type="non-terminal residue" evidence="14">
    <location>
        <position position="1"/>
    </location>
</feature>
<evidence type="ECO:0000256" key="2">
    <source>
        <dbReference type="ARBA" id="ARBA00006991"/>
    </source>
</evidence>
<protein>
    <recommendedName>
        <fullName evidence="13">C2H2-type domain-containing protein</fullName>
    </recommendedName>
</protein>